<reference evidence="1 2" key="1">
    <citation type="submission" date="2018-04" db="EMBL/GenBank/DDBJ databases">
        <title>Genomic Encyclopedia of Archaeal and Bacterial Type Strains, Phase II (KMG-II): from individual species to whole genera.</title>
        <authorList>
            <person name="Goeker M."/>
        </authorList>
    </citation>
    <scope>NUCLEOTIDE SEQUENCE [LARGE SCALE GENOMIC DNA]</scope>
    <source>
        <strain evidence="1 2">DSM 45169</strain>
    </source>
</reference>
<proteinExistence type="predicted"/>
<keyword evidence="2" id="KW-1185">Reference proteome</keyword>
<dbReference type="EMBL" id="PZZP01000001">
    <property type="protein sequence ID" value="PTM57900.1"/>
    <property type="molecule type" value="Genomic_DNA"/>
</dbReference>
<evidence type="ECO:0000313" key="1">
    <source>
        <dbReference type="EMBL" id="PTM57900.1"/>
    </source>
</evidence>
<gene>
    <name evidence="1" type="ORF">C8J48_0465</name>
</gene>
<comment type="caution">
    <text evidence="1">The sequence shown here is derived from an EMBL/GenBank/DDBJ whole genome shotgun (WGS) entry which is preliminary data.</text>
</comment>
<evidence type="ECO:0000313" key="2">
    <source>
        <dbReference type="Proteomes" id="UP000241639"/>
    </source>
</evidence>
<accession>A0A2T4Z7N0</accession>
<dbReference type="OrthoDB" id="2627360at2"/>
<dbReference type="RefSeq" id="WP_107724766.1">
    <property type="nucleotide sequence ID" value="NZ_PZZP01000001.1"/>
</dbReference>
<protein>
    <submittedName>
        <fullName evidence="1">Uncharacterized protein</fullName>
    </submittedName>
</protein>
<dbReference type="Proteomes" id="UP000241639">
    <property type="component" value="Unassembled WGS sequence"/>
</dbReference>
<organism evidence="1 2">
    <name type="scientific">Desmospora activa DSM 45169</name>
    <dbReference type="NCBI Taxonomy" id="1121389"/>
    <lineage>
        <taxon>Bacteria</taxon>
        <taxon>Bacillati</taxon>
        <taxon>Bacillota</taxon>
        <taxon>Bacilli</taxon>
        <taxon>Bacillales</taxon>
        <taxon>Thermoactinomycetaceae</taxon>
        <taxon>Desmospora</taxon>
    </lineage>
</organism>
<dbReference type="AlphaFoldDB" id="A0A2T4Z7N0"/>
<name>A0A2T4Z7N0_9BACL</name>
<sequence>MALDILLYQQGNLTHCDYISQSLHDALFRHNNYWRSYMTLRKLQDYYLTDLRLNHQQINQLASELEQMKIFVDKHASKQIDRMKNVLNEKTYDEAWIIGD</sequence>